<proteinExistence type="predicted"/>
<dbReference type="SUPFAM" id="SSF53474">
    <property type="entry name" value="alpha/beta-Hydrolases"/>
    <property type="match status" value="1"/>
</dbReference>
<dbReference type="EMBL" id="JBFXLS010000130">
    <property type="protein sequence ID" value="KAL2814209.1"/>
    <property type="molecule type" value="Genomic_DNA"/>
</dbReference>
<organism evidence="2 3">
    <name type="scientific">Aspergillus cavernicola</name>
    <dbReference type="NCBI Taxonomy" id="176166"/>
    <lineage>
        <taxon>Eukaryota</taxon>
        <taxon>Fungi</taxon>
        <taxon>Dikarya</taxon>
        <taxon>Ascomycota</taxon>
        <taxon>Pezizomycotina</taxon>
        <taxon>Eurotiomycetes</taxon>
        <taxon>Eurotiomycetidae</taxon>
        <taxon>Eurotiales</taxon>
        <taxon>Aspergillaceae</taxon>
        <taxon>Aspergillus</taxon>
        <taxon>Aspergillus subgen. Nidulantes</taxon>
    </lineage>
</organism>
<accession>A0ABR4HFF2</accession>
<dbReference type="InterPro" id="IPR052897">
    <property type="entry name" value="Sec-Metab_Biosynth_Hydrolase"/>
</dbReference>
<sequence length="243" mass="26234">MPAPTIVIVPGVWLGPRPYELLVEEMKKAAPSLTDFVYAPLVSTGNPSPGNPTMHDDAMGIRETIKPLVEAGKRLVLVGHSAGAFLSGMATEDLEVGEKLAAPSGGGVEKFIFIAGGILPVGAPHPELNEMKFFRVEGGEAHCRDPDEVLFHDTDPAVAERYKPFLKPQPAEGWTGNCTYCGWEKVPSSYILTEHDRAISPEVQEVCSSITGSEVIRIPTGHMPMTSHPKMLAEKVISLLKLK</sequence>
<dbReference type="Proteomes" id="UP001610335">
    <property type="component" value="Unassembled WGS sequence"/>
</dbReference>
<keyword evidence="2" id="KW-0378">Hydrolase</keyword>
<evidence type="ECO:0000313" key="3">
    <source>
        <dbReference type="Proteomes" id="UP001610335"/>
    </source>
</evidence>
<keyword evidence="3" id="KW-1185">Reference proteome</keyword>
<dbReference type="PANTHER" id="PTHR37017:SF3">
    <property type="entry name" value="AB HYDROLASE-1 DOMAIN-CONTAINING PROTEIN"/>
    <property type="match status" value="1"/>
</dbReference>
<feature type="domain" description="AB hydrolase-1" evidence="1">
    <location>
        <begin position="6"/>
        <end position="234"/>
    </location>
</feature>
<comment type="caution">
    <text evidence="2">The sequence shown here is derived from an EMBL/GenBank/DDBJ whole genome shotgun (WGS) entry which is preliminary data.</text>
</comment>
<reference evidence="2 3" key="1">
    <citation type="submission" date="2024-07" db="EMBL/GenBank/DDBJ databases">
        <title>Section-level genome sequencing and comparative genomics of Aspergillus sections Usti and Cavernicolus.</title>
        <authorList>
            <consortium name="Lawrence Berkeley National Laboratory"/>
            <person name="Nybo J.L."/>
            <person name="Vesth T.C."/>
            <person name="Theobald S."/>
            <person name="Frisvad J.C."/>
            <person name="Larsen T.O."/>
            <person name="Kjaerboelling I."/>
            <person name="Rothschild-Mancinelli K."/>
            <person name="Lyhne E.K."/>
            <person name="Kogle M.E."/>
            <person name="Barry K."/>
            <person name="Clum A."/>
            <person name="Na H."/>
            <person name="Ledsgaard L."/>
            <person name="Lin J."/>
            <person name="Lipzen A."/>
            <person name="Kuo A."/>
            <person name="Riley R."/>
            <person name="Mondo S."/>
            <person name="LaButti K."/>
            <person name="Haridas S."/>
            <person name="Pangalinan J."/>
            <person name="Salamov A.A."/>
            <person name="Simmons B.A."/>
            <person name="Magnuson J.K."/>
            <person name="Chen J."/>
            <person name="Drula E."/>
            <person name="Henrissat B."/>
            <person name="Wiebenga A."/>
            <person name="Lubbers R.J."/>
            <person name="Gomes A.C."/>
            <person name="Makela M.R."/>
            <person name="Stajich J."/>
            <person name="Grigoriev I.V."/>
            <person name="Mortensen U.H."/>
            <person name="De vries R.P."/>
            <person name="Baker S.E."/>
            <person name="Andersen M.R."/>
        </authorList>
    </citation>
    <scope>NUCLEOTIDE SEQUENCE [LARGE SCALE GENOMIC DNA]</scope>
    <source>
        <strain evidence="2 3">CBS 600.67</strain>
    </source>
</reference>
<gene>
    <name evidence="2" type="ORF">BDW59DRAFT_23975</name>
</gene>
<dbReference type="InterPro" id="IPR000073">
    <property type="entry name" value="AB_hydrolase_1"/>
</dbReference>
<dbReference type="PANTHER" id="PTHR37017">
    <property type="entry name" value="AB HYDROLASE-1 DOMAIN-CONTAINING PROTEIN-RELATED"/>
    <property type="match status" value="1"/>
</dbReference>
<dbReference type="Gene3D" id="3.40.50.1820">
    <property type="entry name" value="alpha/beta hydrolase"/>
    <property type="match status" value="1"/>
</dbReference>
<dbReference type="InterPro" id="IPR029058">
    <property type="entry name" value="AB_hydrolase_fold"/>
</dbReference>
<name>A0ABR4HFF2_9EURO</name>
<dbReference type="GO" id="GO:0016787">
    <property type="term" value="F:hydrolase activity"/>
    <property type="evidence" value="ECO:0007669"/>
    <property type="project" value="UniProtKB-KW"/>
</dbReference>
<evidence type="ECO:0000313" key="2">
    <source>
        <dbReference type="EMBL" id="KAL2814209.1"/>
    </source>
</evidence>
<evidence type="ECO:0000259" key="1">
    <source>
        <dbReference type="Pfam" id="PF12697"/>
    </source>
</evidence>
<protein>
    <submittedName>
        <fullName evidence="2">Alpha/Beta hydrolase protein</fullName>
    </submittedName>
</protein>
<dbReference type="Pfam" id="PF12697">
    <property type="entry name" value="Abhydrolase_6"/>
    <property type="match status" value="1"/>
</dbReference>